<protein>
    <submittedName>
        <fullName evidence="2">ATPase</fullName>
    </submittedName>
</protein>
<keyword evidence="3" id="KW-1185">Reference proteome</keyword>
<dbReference type="InterPro" id="IPR005337">
    <property type="entry name" value="RapZ-like"/>
</dbReference>
<feature type="domain" description="RapZ C-terminal" evidence="1">
    <location>
        <begin position="25"/>
        <end position="141"/>
    </location>
</feature>
<dbReference type="PANTHER" id="PTHR30448:SF0">
    <property type="entry name" value="RNASE ADAPTER PROTEIN RAPZ"/>
    <property type="match status" value="1"/>
</dbReference>
<sequence length="148" mass="15717">MSSLITFIQTLTTTWTGSPSMPSAAVEIVSFGYLHGEPPPAHLIVDLRHHFKDPHVSPELRCMTAHDEPVRATVLGTPGITHLVQATASAVLAFLAGPNAGTVTVADGCAGGRHRAPTFAMALADLLMRMGVAVDLHHRDLSKPVVQR</sequence>
<reference evidence="3" key="1">
    <citation type="journal article" date="2019" name="Int. J. Syst. Evol. Microbiol.">
        <title>The Global Catalogue of Microorganisms (GCM) 10K type strain sequencing project: providing services to taxonomists for standard genome sequencing and annotation.</title>
        <authorList>
            <consortium name="The Broad Institute Genomics Platform"/>
            <consortium name="The Broad Institute Genome Sequencing Center for Infectious Disease"/>
            <person name="Wu L."/>
            <person name="Ma J."/>
        </authorList>
    </citation>
    <scope>NUCLEOTIDE SEQUENCE [LARGE SCALE GENOMIC DNA]</scope>
    <source>
        <strain evidence="3">JCM 30346</strain>
    </source>
</reference>
<evidence type="ECO:0000259" key="1">
    <source>
        <dbReference type="Pfam" id="PF22740"/>
    </source>
</evidence>
<dbReference type="RefSeq" id="WP_380750056.1">
    <property type="nucleotide sequence ID" value="NZ_JBHSRF010000011.1"/>
</dbReference>
<dbReference type="Proteomes" id="UP001596137">
    <property type="component" value="Unassembled WGS sequence"/>
</dbReference>
<dbReference type="PANTHER" id="PTHR30448">
    <property type="entry name" value="RNASE ADAPTER PROTEIN RAPZ"/>
    <property type="match status" value="1"/>
</dbReference>
<evidence type="ECO:0000313" key="2">
    <source>
        <dbReference type="EMBL" id="MFC6081666.1"/>
    </source>
</evidence>
<organism evidence="2 3">
    <name type="scientific">Sphaerisporangium aureirubrum</name>
    <dbReference type="NCBI Taxonomy" id="1544736"/>
    <lineage>
        <taxon>Bacteria</taxon>
        <taxon>Bacillati</taxon>
        <taxon>Actinomycetota</taxon>
        <taxon>Actinomycetes</taxon>
        <taxon>Streptosporangiales</taxon>
        <taxon>Streptosporangiaceae</taxon>
        <taxon>Sphaerisporangium</taxon>
    </lineage>
</organism>
<comment type="caution">
    <text evidence="2">The sequence shown here is derived from an EMBL/GenBank/DDBJ whole genome shotgun (WGS) entry which is preliminary data.</text>
</comment>
<name>A0ABW1NF59_9ACTN</name>
<accession>A0ABW1NF59</accession>
<proteinExistence type="predicted"/>
<gene>
    <name evidence="2" type="ORF">ACFP1K_10875</name>
</gene>
<evidence type="ECO:0000313" key="3">
    <source>
        <dbReference type="Proteomes" id="UP001596137"/>
    </source>
</evidence>
<dbReference type="Pfam" id="PF22740">
    <property type="entry name" value="PapZ_C"/>
    <property type="match status" value="1"/>
</dbReference>
<dbReference type="EMBL" id="JBHSRF010000011">
    <property type="protein sequence ID" value="MFC6081666.1"/>
    <property type="molecule type" value="Genomic_DNA"/>
</dbReference>
<dbReference type="InterPro" id="IPR053931">
    <property type="entry name" value="RapZ_C"/>
</dbReference>